<accession>A0ACC4CCD7</accession>
<proteinExistence type="predicted"/>
<dbReference type="EMBL" id="RCHU02000005">
    <property type="protein sequence ID" value="KAL3592579.1"/>
    <property type="molecule type" value="Genomic_DNA"/>
</dbReference>
<keyword evidence="2" id="KW-1185">Reference proteome</keyword>
<comment type="caution">
    <text evidence="1">The sequence shown here is derived from an EMBL/GenBank/DDBJ whole genome shotgun (WGS) entry which is preliminary data.</text>
</comment>
<dbReference type="Proteomes" id="UP000309997">
    <property type="component" value="Unassembled WGS sequence"/>
</dbReference>
<evidence type="ECO:0000313" key="2">
    <source>
        <dbReference type="Proteomes" id="UP000309997"/>
    </source>
</evidence>
<evidence type="ECO:0000313" key="1">
    <source>
        <dbReference type="EMBL" id="KAL3592579.1"/>
    </source>
</evidence>
<reference evidence="1 2" key="1">
    <citation type="journal article" date="2024" name="Plant Biotechnol. J.">
        <title>Genome and CRISPR/Cas9 system of a widespread forest tree (Populus alba) in the world.</title>
        <authorList>
            <person name="Liu Y.J."/>
            <person name="Jiang P.F."/>
            <person name="Han X.M."/>
            <person name="Li X.Y."/>
            <person name="Wang H.M."/>
            <person name="Wang Y.J."/>
            <person name="Wang X.X."/>
            <person name="Zeng Q.Y."/>
        </authorList>
    </citation>
    <scope>NUCLEOTIDE SEQUENCE [LARGE SCALE GENOMIC DNA]</scope>
    <source>
        <strain evidence="2">cv. PAL-ZL1</strain>
    </source>
</reference>
<organism evidence="1 2">
    <name type="scientific">Populus alba</name>
    <name type="common">White poplar</name>
    <dbReference type="NCBI Taxonomy" id="43335"/>
    <lineage>
        <taxon>Eukaryota</taxon>
        <taxon>Viridiplantae</taxon>
        <taxon>Streptophyta</taxon>
        <taxon>Embryophyta</taxon>
        <taxon>Tracheophyta</taxon>
        <taxon>Spermatophyta</taxon>
        <taxon>Magnoliopsida</taxon>
        <taxon>eudicotyledons</taxon>
        <taxon>Gunneridae</taxon>
        <taxon>Pentapetalae</taxon>
        <taxon>rosids</taxon>
        <taxon>fabids</taxon>
        <taxon>Malpighiales</taxon>
        <taxon>Salicaceae</taxon>
        <taxon>Saliceae</taxon>
        <taxon>Populus</taxon>
    </lineage>
</organism>
<protein>
    <submittedName>
        <fullName evidence="1">Uncharacterized protein</fullName>
    </submittedName>
</protein>
<name>A0ACC4CCD7_POPAL</name>
<sequence>MELLFGSELNPFVGTRNPGYEVKYVLCPWILEEKGENILKKHYCRRDYENFSHSACTDREREERQRMKKKRRRPEKNSEEQKQEMEGGEERRGESRWKKSKEEH</sequence>
<gene>
    <name evidence="1" type="ORF">D5086_011219</name>
</gene>